<dbReference type="PANTHER" id="PTHR48070">
    <property type="entry name" value="ESTERASE OVCA2"/>
    <property type="match status" value="1"/>
</dbReference>
<keyword evidence="1" id="KW-0378">Hydrolase</keyword>
<evidence type="ECO:0000313" key="3">
    <source>
        <dbReference type="EMBL" id="KXH41517.1"/>
    </source>
</evidence>
<dbReference type="GO" id="GO:0016787">
    <property type="term" value="F:hydrolase activity"/>
    <property type="evidence" value="ECO:0007669"/>
    <property type="project" value="UniProtKB-KW"/>
</dbReference>
<dbReference type="InterPro" id="IPR005645">
    <property type="entry name" value="FSH-like_dom"/>
</dbReference>
<dbReference type="Proteomes" id="UP000070121">
    <property type="component" value="Unassembled WGS sequence"/>
</dbReference>
<dbReference type="EMBL" id="JFFI01002161">
    <property type="protein sequence ID" value="KXH41517.1"/>
    <property type="molecule type" value="Genomic_DNA"/>
</dbReference>
<dbReference type="GO" id="GO:0005737">
    <property type="term" value="C:cytoplasm"/>
    <property type="evidence" value="ECO:0007669"/>
    <property type="project" value="TreeGrafter"/>
</dbReference>
<evidence type="ECO:0000313" key="4">
    <source>
        <dbReference type="Proteomes" id="UP000070121"/>
    </source>
</evidence>
<dbReference type="GO" id="GO:0019748">
    <property type="term" value="P:secondary metabolic process"/>
    <property type="evidence" value="ECO:0007669"/>
    <property type="project" value="TreeGrafter"/>
</dbReference>
<reference evidence="3 4" key="1">
    <citation type="submission" date="2014-02" db="EMBL/GenBank/DDBJ databases">
        <title>The genome sequence of Colletotrichum salicis CBS 607.94.</title>
        <authorList>
            <person name="Baroncelli R."/>
            <person name="Thon M.R."/>
        </authorList>
    </citation>
    <scope>NUCLEOTIDE SEQUENCE [LARGE SCALE GENOMIC DNA]</scope>
    <source>
        <strain evidence="3 4">CBS 607.94</strain>
    </source>
</reference>
<dbReference type="GO" id="GO:0005634">
    <property type="term" value="C:nucleus"/>
    <property type="evidence" value="ECO:0007669"/>
    <property type="project" value="TreeGrafter"/>
</dbReference>
<gene>
    <name evidence="3" type="ORF">CSAL01_06402</name>
</gene>
<dbReference type="Gene3D" id="3.40.50.1820">
    <property type="entry name" value="alpha/beta hydrolase"/>
    <property type="match status" value="1"/>
</dbReference>
<dbReference type="Pfam" id="PF03959">
    <property type="entry name" value="FSH1"/>
    <property type="match status" value="1"/>
</dbReference>
<dbReference type="PANTHER" id="PTHR48070:SF4">
    <property type="entry name" value="ESTERASE ALNB"/>
    <property type="match status" value="1"/>
</dbReference>
<dbReference type="STRING" id="1209931.A0A135T088"/>
<feature type="domain" description="Serine hydrolase" evidence="2">
    <location>
        <begin position="1"/>
        <end position="283"/>
    </location>
</feature>
<evidence type="ECO:0000256" key="1">
    <source>
        <dbReference type="ARBA" id="ARBA00022801"/>
    </source>
</evidence>
<dbReference type="OrthoDB" id="414698at2759"/>
<evidence type="ECO:0000259" key="2">
    <source>
        <dbReference type="Pfam" id="PF03959"/>
    </source>
</evidence>
<proteinExistence type="predicted"/>
<keyword evidence="4" id="KW-1185">Reference proteome</keyword>
<comment type="caution">
    <text evidence="3">The sequence shown here is derived from an EMBL/GenBank/DDBJ whole genome shotgun (WGS) entry which is preliminary data.</text>
</comment>
<dbReference type="InterPro" id="IPR029058">
    <property type="entry name" value="AB_hydrolase_fold"/>
</dbReference>
<dbReference type="SUPFAM" id="SSF53474">
    <property type="entry name" value="alpha/beta-Hydrolases"/>
    <property type="match status" value="1"/>
</dbReference>
<name>A0A135T088_9PEZI</name>
<dbReference type="AlphaFoldDB" id="A0A135T088"/>
<sequence length="303" mass="33592">MRILALHGVGSSAKILESQLVGLMRSVDASYEFVLVDGAVPSHRGPGKNTTNIPYGNLFEDDHRTTSFSSISMSPALSGPFYSHATGYSPSEIQAAHHQIAATVDELGPFDGILGFSQGASLALSYIYHQQVNGEDPDFKFAVLFSSVVPFSADSTYCEGVIDQLCSYRRSGMHAKDLAPRQQVFNDCLVRTFQSALKIGAVLPDFNQDFYKDVGATVPRVLHPMLLPERIHIPTVHVSGRRDFPFMHDMHEIGYQMCDARLSKKLHHSGGHHPPKKESEIKAVVRAMEWAVDQYYRQPPSFL</sequence>
<accession>A0A135T088</accession>
<protein>
    <recommendedName>
        <fullName evidence="2">Serine hydrolase domain-containing protein</fullName>
    </recommendedName>
</protein>
<dbReference type="InterPro" id="IPR050593">
    <property type="entry name" value="LovG"/>
</dbReference>
<organism evidence="3 4">
    <name type="scientific">Colletotrichum salicis</name>
    <dbReference type="NCBI Taxonomy" id="1209931"/>
    <lineage>
        <taxon>Eukaryota</taxon>
        <taxon>Fungi</taxon>
        <taxon>Dikarya</taxon>
        <taxon>Ascomycota</taxon>
        <taxon>Pezizomycotina</taxon>
        <taxon>Sordariomycetes</taxon>
        <taxon>Hypocreomycetidae</taxon>
        <taxon>Glomerellales</taxon>
        <taxon>Glomerellaceae</taxon>
        <taxon>Colletotrichum</taxon>
        <taxon>Colletotrichum acutatum species complex</taxon>
    </lineage>
</organism>